<reference evidence="3" key="3">
    <citation type="submission" date="2020-12" db="UniProtKB">
        <authorList>
            <consortium name="EnsemblPlants"/>
        </authorList>
    </citation>
    <scope>IDENTIFICATION</scope>
</reference>
<accession>A0A2K1IJM1</accession>
<dbReference type="EnsemblPlants" id="Pp3c23_16220V3.2">
    <property type="protein sequence ID" value="PAC:32950106.CDS.1"/>
    <property type="gene ID" value="Pp3c23_16220"/>
</dbReference>
<evidence type="ECO:0000313" key="3">
    <source>
        <dbReference type="EnsemblPlants" id="PAC:32950105.CDS.1"/>
    </source>
</evidence>
<evidence type="ECO:0000313" key="2">
    <source>
        <dbReference type="EMBL" id="PNR29468.1"/>
    </source>
</evidence>
<name>A0A2K1IJM1_PHYPA</name>
<protein>
    <submittedName>
        <fullName evidence="2 3">Uncharacterized protein</fullName>
    </submittedName>
</protein>
<gene>
    <name evidence="2" type="ORF">PHYPA_028161</name>
</gene>
<sequence>MDTNSVAGRARAQLNGKSLALHAVAGPGGDTEGRVTQVKILSSQECTRNRQILTSTPQAKIRLDPQRMPHTIPIHTGGTTPPPTGHTIGDPTSGLFERSPSEDNGDTDLAVFRAIQSQVQKRRLTGEHLLKKYPQLGLAFINSEYDEVVALVTRIAPGILRYLSSHYPLNHSSQNPPANRECNKGTDPATVIEVIANTPQRQTSDNLPDTEHEDLTQSGDPKGLWKAKINPPLIDSARTGSTSRIQNEDDHPFKLHGTWAYSRSYPWYQKISYLSQINSPQILSSIVDSL</sequence>
<evidence type="ECO:0000313" key="4">
    <source>
        <dbReference type="Proteomes" id="UP000006727"/>
    </source>
</evidence>
<keyword evidence="4" id="KW-1185">Reference proteome</keyword>
<dbReference type="InParanoid" id="A0A2K1IJM1"/>
<proteinExistence type="predicted"/>
<reference evidence="2 4" key="1">
    <citation type="journal article" date="2008" name="Science">
        <title>The Physcomitrella genome reveals evolutionary insights into the conquest of land by plants.</title>
        <authorList>
            <person name="Rensing S."/>
            <person name="Lang D."/>
            <person name="Zimmer A."/>
            <person name="Terry A."/>
            <person name="Salamov A."/>
            <person name="Shapiro H."/>
            <person name="Nishiyama T."/>
            <person name="Perroud P.-F."/>
            <person name="Lindquist E."/>
            <person name="Kamisugi Y."/>
            <person name="Tanahashi T."/>
            <person name="Sakakibara K."/>
            <person name="Fujita T."/>
            <person name="Oishi K."/>
            <person name="Shin-I T."/>
            <person name="Kuroki Y."/>
            <person name="Toyoda A."/>
            <person name="Suzuki Y."/>
            <person name="Hashimoto A."/>
            <person name="Yamaguchi K."/>
            <person name="Sugano A."/>
            <person name="Kohara Y."/>
            <person name="Fujiyama A."/>
            <person name="Anterola A."/>
            <person name="Aoki S."/>
            <person name="Ashton N."/>
            <person name="Barbazuk W.B."/>
            <person name="Barker E."/>
            <person name="Bennetzen J."/>
            <person name="Bezanilla M."/>
            <person name="Blankenship R."/>
            <person name="Cho S.H."/>
            <person name="Dutcher S."/>
            <person name="Estelle M."/>
            <person name="Fawcett J.A."/>
            <person name="Gundlach H."/>
            <person name="Hanada K."/>
            <person name="Heyl A."/>
            <person name="Hicks K.A."/>
            <person name="Hugh J."/>
            <person name="Lohr M."/>
            <person name="Mayer K."/>
            <person name="Melkozernov A."/>
            <person name="Murata T."/>
            <person name="Nelson D."/>
            <person name="Pils B."/>
            <person name="Prigge M."/>
            <person name="Reiss B."/>
            <person name="Renner T."/>
            <person name="Rombauts S."/>
            <person name="Rushton P."/>
            <person name="Sanderfoot A."/>
            <person name="Schween G."/>
            <person name="Shiu S.-H."/>
            <person name="Stueber K."/>
            <person name="Theodoulou F.L."/>
            <person name="Tu H."/>
            <person name="Van de Peer Y."/>
            <person name="Verrier P.J."/>
            <person name="Waters E."/>
            <person name="Wood A."/>
            <person name="Yang L."/>
            <person name="Cove D."/>
            <person name="Cuming A."/>
            <person name="Hasebe M."/>
            <person name="Lucas S."/>
            <person name="Mishler D.B."/>
            <person name="Reski R."/>
            <person name="Grigoriev I."/>
            <person name="Quatrano R.S."/>
            <person name="Boore J.L."/>
        </authorList>
    </citation>
    <scope>NUCLEOTIDE SEQUENCE [LARGE SCALE GENOMIC DNA]</scope>
    <source>
        <strain evidence="3 4">cv. Gransden 2004</strain>
    </source>
</reference>
<evidence type="ECO:0000256" key="1">
    <source>
        <dbReference type="SAM" id="MobiDB-lite"/>
    </source>
</evidence>
<dbReference type="AlphaFoldDB" id="A0A2K1IJM1"/>
<feature type="region of interest" description="Disordered" evidence="1">
    <location>
        <begin position="199"/>
        <end position="222"/>
    </location>
</feature>
<organism evidence="2">
    <name type="scientific">Physcomitrium patens</name>
    <name type="common">Spreading-leaved earth moss</name>
    <name type="synonym">Physcomitrella patens</name>
    <dbReference type="NCBI Taxonomy" id="3218"/>
    <lineage>
        <taxon>Eukaryota</taxon>
        <taxon>Viridiplantae</taxon>
        <taxon>Streptophyta</taxon>
        <taxon>Embryophyta</taxon>
        <taxon>Bryophyta</taxon>
        <taxon>Bryophytina</taxon>
        <taxon>Bryopsida</taxon>
        <taxon>Funariidae</taxon>
        <taxon>Funariales</taxon>
        <taxon>Funariaceae</taxon>
        <taxon>Physcomitrium</taxon>
    </lineage>
</organism>
<dbReference type="Gramene" id="Pp3c23_16220V3.2">
    <property type="protein sequence ID" value="PAC:32950106.CDS.1"/>
    <property type="gene ID" value="Pp3c23_16220"/>
</dbReference>
<reference evidence="2 4" key="2">
    <citation type="journal article" date="2018" name="Plant J.">
        <title>The Physcomitrella patens chromosome-scale assembly reveals moss genome structure and evolution.</title>
        <authorList>
            <person name="Lang D."/>
            <person name="Ullrich K.K."/>
            <person name="Murat F."/>
            <person name="Fuchs J."/>
            <person name="Jenkins J."/>
            <person name="Haas F.B."/>
            <person name="Piednoel M."/>
            <person name="Gundlach H."/>
            <person name="Van Bel M."/>
            <person name="Meyberg R."/>
            <person name="Vives C."/>
            <person name="Morata J."/>
            <person name="Symeonidi A."/>
            <person name="Hiss M."/>
            <person name="Muchero W."/>
            <person name="Kamisugi Y."/>
            <person name="Saleh O."/>
            <person name="Blanc G."/>
            <person name="Decker E.L."/>
            <person name="van Gessel N."/>
            <person name="Grimwood J."/>
            <person name="Hayes R.D."/>
            <person name="Graham S.W."/>
            <person name="Gunter L.E."/>
            <person name="McDaniel S.F."/>
            <person name="Hoernstein S.N.W."/>
            <person name="Larsson A."/>
            <person name="Li F.W."/>
            <person name="Perroud P.F."/>
            <person name="Phillips J."/>
            <person name="Ranjan P."/>
            <person name="Rokshar D.S."/>
            <person name="Rothfels C.J."/>
            <person name="Schneider L."/>
            <person name="Shu S."/>
            <person name="Stevenson D.W."/>
            <person name="Thummler F."/>
            <person name="Tillich M."/>
            <person name="Villarreal Aguilar J.C."/>
            <person name="Widiez T."/>
            <person name="Wong G.K."/>
            <person name="Wymore A."/>
            <person name="Zhang Y."/>
            <person name="Zimmer A.D."/>
            <person name="Quatrano R.S."/>
            <person name="Mayer K.F.X."/>
            <person name="Goodstein D."/>
            <person name="Casacuberta J.M."/>
            <person name="Vandepoele K."/>
            <person name="Reski R."/>
            <person name="Cuming A.C."/>
            <person name="Tuskan G.A."/>
            <person name="Maumus F."/>
            <person name="Salse J."/>
            <person name="Schmutz J."/>
            <person name="Rensing S.A."/>
        </authorList>
    </citation>
    <scope>NUCLEOTIDE SEQUENCE [LARGE SCALE GENOMIC DNA]</scope>
    <source>
        <strain evidence="3 4">cv. Gransden 2004</strain>
    </source>
</reference>
<dbReference type="Gramene" id="Pp3c23_16220V3.1">
    <property type="protein sequence ID" value="PAC:32950105.CDS.1"/>
    <property type="gene ID" value="Pp3c23_16220"/>
</dbReference>
<dbReference type="Proteomes" id="UP000006727">
    <property type="component" value="Chromosome 23"/>
</dbReference>
<dbReference type="EMBL" id="ABEU02000023">
    <property type="protein sequence ID" value="PNR29468.1"/>
    <property type="molecule type" value="Genomic_DNA"/>
</dbReference>
<dbReference type="EnsemblPlants" id="Pp3c23_16220V3.1">
    <property type="protein sequence ID" value="PAC:32950105.CDS.1"/>
    <property type="gene ID" value="Pp3c23_16220"/>
</dbReference>